<dbReference type="Gene3D" id="3.40.50.12580">
    <property type="match status" value="1"/>
</dbReference>
<keyword evidence="8" id="KW-1185">Reference proteome</keyword>
<evidence type="ECO:0000256" key="4">
    <source>
        <dbReference type="ARBA" id="ARBA00022679"/>
    </source>
</evidence>
<dbReference type="Pfam" id="PF04464">
    <property type="entry name" value="Glyphos_transf"/>
    <property type="match status" value="1"/>
</dbReference>
<dbReference type="PANTHER" id="PTHR37316">
    <property type="entry name" value="TEICHOIC ACID GLYCEROL-PHOSPHATE PRIMASE"/>
    <property type="match status" value="1"/>
</dbReference>
<keyword evidence="6" id="KW-0472">Membrane</keyword>
<keyword evidence="4 7" id="KW-0808">Transferase</keyword>
<dbReference type="RefSeq" id="WP_162844161.1">
    <property type="nucleotide sequence ID" value="NZ_RKHR01000004.1"/>
</dbReference>
<sequence>MNRKALIIGCRDLRLITTHMTLKSLNVSSTIACLTYMPHEDPHSEVILEKVDQCQKVFSPEKIIVENHVALRSKQISPELANLEEISYILVNDSSIAQKFKSLYPEAETHIIFEGILNLNNQTHASQQLEQATYHYLQLHPPLVHYLHAENIKWIDDTTVIESISEVKEILSCENNQSKPDRSILFIHSSINFLNKQKFLIQQVAVIESLLKSDFKVYYKGRDACDFSDIQNRVQHSLRDNLVDMGDASVPLELLIRSGEFKAAVGLTSTSLYTLEKYLNIPTFTFPLTLKGTYTKRTPWRDFIVRTFCFTYKFTPDYRELTNEAYDKFEQLKNYNDFFYHKNPAKKPPSKKQKKIISGLRKITAHTKKAYRSKEHRKNLIIAITNKISKRLQKNNDVLFVDSINMKDIKNHYLDYFEKASKLTHKHTIISNDIIDKVKYLYMANRSKLIVTSINNKTLIDENPAIQHLQIWHAPGAFKKILVSRTGSFVASSSAITPTVYKNFNVQGKVYPIGTYSTDIYFNQDKINERRQSIYQDNPGLKGKKIYLFAPSYTKDKSDKNKPIVYTDLNYEQISQQLHNDEVLIVKHHPSIINRKIRGEECTDLSYFNNIIDLSHYELFDLLTITNSLTTDYSSVIYYAMLLEIPVAAQIYNVAINPNDLCFDFFSDFPGPINQTNTTADFIALLRNNLKHDKYDHFKEQHLGSCDGNSRERLTQVIEELVATQ</sequence>
<comment type="similarity">
    <text evidence="2">Belongs to the CDP-glycerol glycerophosphotransferase family.</text>
</comment>
<dbReference type="InterPro" id="IPR010866">
    <property type="entry name" value="A-2_8-polyST"/>
</dbReference>
<reference evidence="7 8" key="1">
    <citation type="submission" date="2018-11" db="EMBL/GenBank/DDBJ databases">
        <title>Genomic Encyclopedia of Type Strains, Phase IV (KMG-IV): sequencing the most valuable type-strain genomes for metagenomic binning, comparative biology and taxonomic classification.</title>
        <authorList>
            <person name="Goeker M."/>
        </authorList>
    </citation>
    <scope>NUCLEOTIDE SEQUENCE [LARGE SCALE GENOMIC DNA]</scope>
    <source>
        <strain evidence="7 8">DSM 100316</strain>
    </source>
</reference>
<keyword evidence="3" id="KW-1003">Cell membrane</keyword>
<dbReference type="PANTHER" id="PTHR37316:SF3">
    <property type="entry name" value="TEICHOIC ACID GLYCEROL-PHOSPHATE TRANSFERASE"/>
    <property type="match status" value="1"/>
</dbReference>
<comment type="caution">
    <text evidence="7">The sequence shown here is derived from an EMBL/GenBank/DDBJ whole genome shotgun (WGS) entry which is preliminary data.</text>
</comment>
<comment type="subcellular location">
    <subcellularLocation>
        <location evidence="1">Cell membrane</location>
        <topology evidence="1">Peripheral membrane protein</topology>
    </subcellularLocation>
</comment>
<dbReference type="Gene3D" id="3.40.50.11820">
    <property type="match status" value="1"/>
</dbReference>
<evidence type="ECO:0000313" key="7">
    <source>
        <dbReference type="EMBL" id="ROS01848.1"/>
    </source>
</evidence>
<evidence type="ECO:0000256" key="2">
    <source>
        <dbReference type="ARBA" id="ARBA00010488"/>
    </source>
</evidence>
<proteinExistence type="inferred from homology"/>
<accession>A0A3N2DPT8</accession>
<dbReference type="GO" id="GO:0005886">
    <property type="term" value="C:plasma membrane"/>
    <property type="evidence" value="ECO:0007669"/>
    <property type="project" value="UniProtKB-SubCell"/>
</dbReference>
<dbReference type="GO" id="GO:0019350">
    <property type="term" value="P:teichoic acid biosynthetic process"/>
    <property type="evidence" value="ECO:0007669"/>
    <property type="project" value="UniProtKB-KW"/>
</dbReference>
<dbReference type="AlphaFoldDB" id="A0A3N2DPT8"/>
<dbReference type="InterPro" id="IPR043148">
    <property type="entry name" value="TagF_C"/>
</dbReference>
<name>A0A3N2DPT8_9GAMM</name>
<dbReference type="InterPro" id="IPR043149">
    <property type="entry name" value="TagF_N"/>
</dbReference>
<evidence type="ECO:0000256" key="5">
    <source>
        <dbReference type="ARBA" id="ARBA00022944"/>
    </source>
</evidence>
<organism evidence="7 8">
    <name type="scientific">Sinobacterium caligoides</name>
    <dbReference type="NCBI Taxonomy" id="933926"/>
    <lineage>
        <taxon>Bacteria</taxon>
        <taxon>Pseudomonadati</taxon>
        <taxon>Pseudomonadota</taxon>
        <taxon>Gammaproteobacteria</taxon>
        <taxon>Cellvibrionales</taxon>
        <taxon>Spongiibacteraceae</taxon>
        <taxon>Sinobacterium</taxon>
    </lineage>
</organism>
<dbReference type="Pfam" id="PF07388">
    <property type="entry name" value="A-2_8-polyST"/>
    <property type="match status" value="1"/>
</dbReference>
<keyword evidence="5" id="KW-0777">Teichoic acid biosynthesis</keyword>
<dbReference type="Proteomes" id="UP000275394">
    <property type="component" value="Unassembled WGS sequence"/>
</dbReference>
<evidence type="ECO:0000256" key="3">
    <source>
        <dbReference type="ARBA" id="ARBA00022475"/>
    </source>
</evidence>
<evidence type="ECO:0000256" key="1">
    <source>
        <dbReference type="ARBA" id="ARBA00004202"/>
    </source>
</evidence>
<gene>
    <name evidence="7" type="ORF">EDC56_2297</name>
</gene>
<evidence type="ECO:0000256" key="6">
    <source>
        <dbReference type="ARBA" id="ARBA00023136"/>
    </source>
</evidence>
<dbReference type="InterPro" id="IPR007554">
    <property type="entry name" value="Glycerophosphate_synth"/>
</dbReference>
<dbReference type="EMBL" id="RKHR01000004">
    <property type="protein sequence ID" value="ROS01848.1"/>
    <property type="molecule type" value="Genomic_DNA"/>
</dbReference>
<evidence type="ECO:0000313" key="8">
    <source>
        <dbReference type="Proteomes" id="UP000275394"/>
    </source>
</evidence>
<dbReference type="InterPro" id="IPR051612">
    <property type="entry name" value="Teichoic_Acid_Biosynth"/>
</dbReference>
<dbReference type="GO" id="GO:0047355">
    <property type="term" value="F:CDP-glycerol glycerophosphotransferase activity"/>
    <property type="evidence" value="ECO:0007669"/>
    <property type="project" value="InterPro"/>
</dbReference>
<protein>
    <submittedName>
        <fullName evidence="7">CDP-glycerol glycerophosphotransferase (TagB/SpsB family)</fullName>
    </submittedName>
</protein>